<dbReference type="InterPro" id="IPR000719">
    <property type="entry name" value="Prot_kinase_dom"/>
</dbReference>
<dbReference type="Pfam" id="PF13672">
    <property type="entry name" value="PP2C_2"/>
    <property type="match status" value="1"/>
</dbReference>
<feature type="transmembrane region" description="Helical" evidence="6">
    <location>
        <begin position="535"/>
        <end position="555"/>
    </location>
</feature>
<evidence type="ECO:0000313" key="9">
    <source>
        <dbReference type="EMBL" id="SEL58144.1"/>
    </source>
</evidence>
<keyword evidence="1" id="KW-0723">Serine/threonine-protein kinase</keyword>
<dbReference type="PROSITE" id="PS50011">
    <property type="entry name" value="PROTEIN_KINASE_DOM"/>
    <property type="match status" value="1"/>
</dbReference>
<dbReference type="Gene3D" id="3.60.40.10">
    <property type="entry name" value="PPM-type phosphatase domain"/>
    <property type="match status" value="1"/>
</dbReference>
<dbReference type="Proteomes" id="UP000185766">
    <property type="component" value="Unassembled WGS sequence"/>
</dbReference>
<evidence type="ECO:0000256" key="5">
    <source>
        <dbReference type="ARBA" id="ARBA00022840"/>
    </source>
</evidence>
<keyword evidence="4" id="KW-0418">Kinase</keyword>
<name>A0A1H7RDX7_9GAMM</name>
<dbReference type="RefSeq" id="WP_074869771.1">
    <property type="nucleotide sequence ID" value="NZ_FOAS01000014.1"/>
</dbReference>
<dbReference type="SMART" id="SM00220">
    <property type="entry name" value="S_TKc"/>
    <property type="match status" value="1"/>
</dbReference>
<keyword evidence="6" id="KW-0472">Membrane</keyword>
<dbReference type="GO" id="GO:0005524">
    <property type="term" value="F:ATP binding"/>
    <property type="evidence" value="ECO:0007669"/>
    <property type="project" value="UniProtKB-KW"/>
</dbReference>
<dbReference type="EMBL" id="FOAS01000014">
    <property type="protein sequence ID" value="SEL58144.1"/>
    <property type="molecule type" value="Genomic_DNA"/>
</dbReference>
<dbReference type="CDD" id="cd14014">
    <property type="entry name" value="STKc_PknB_like"/>
    <property type="match status" value="1"/>
</dbReference>
<organism evidence="9 10">
    <name type="scientific">Atopomonas hussainii</name>
    <dbReference type="NCBI Taxonomy" id="1429083"/>
    <lineage>
        <taxon>Bacteria</taxon>
        <taxon>Pseudomonadati</taxon>
        <taxon>Pseudomonadota</taxon>
        <taxon>Gammaproteobacteria</taxon>
        <taxon>Pseudomonadales</taxon>
        <taxon>Pseudomonadaceae</taxon>
        <taxon>Atopomonas</taxon>
    </lineage>
</organism>
<keyword evidence="2" id="KW-0808">Transferase</keyword>
<dbReference type="SUPFAM" id="SSF56112">
    <property type="entry name" value="Protein kinase-like (PK-like)"/>
    <property type="match status" value="1"/>
</dbReference>
<proteinExistence type="predicted"/>
<dbReference type="SMART" id="SM00331">
    <property type="entry name" value="PP2C_SIG"/>
    <property type="match status" value="1"/>
</dbReference>
<dbReference type="SUPFAM" id="SSF81606">
    <property type="entry name" value="PP2C-like"/>
    <property type="match status" value="1"/>
</dbReference>
<evidence type="ECO:0000256" key="6">
    <source>
        <dbReference type="SAM" id="Phobius"/>
    </source>
</evidence>
<dbReference type="CDD" id="cd00143">
    <property type="entry name" value="PP2Cc"/>
    <property type="match status" value="1"/>
</dbReference>
<dbReference type="GO" id="GO:0004674">
    <property type="term" value="F:protein serine/threonine kinase activity"/>
    <property type="evidence" value="ECO:0007669"/>
    <property type="project" value="UniProtKB-KW"/>
</dbReference>
<evidence type="ECO:0000313" key="10">
    <source>
        <dbReference type="Proteomes" id="UP000185766"/>
    </source>
</evidence>
<keyword evidence="3" id="KW-0547">Nucleotide-binding</keyword>
<keyword evidence="6" id="KW-0812">Transmembrane</keyword>
<reference evidence="9 10" key="1">
    <citation type="submission" date="2016-10" db="EMBL/GenBank/DDBJ databases">
        <authorList>
            <person name="de Groot N.N."/>
        </authorList>
    </citation>
    <scope>NUCLEOTIDE SEQUENCE [LARGE SCALE GENOMIC DNA]</scope>
    <source>
        <strain evidence="9 10">JCM 19513</strain>
    </source>
</reference>
<dbReference type="PANTHER" id="PTHR24351">
    <property type="entry name" value="RIBOSOMAL PROTEIN S6 KINASE"/>
    <property type="match status" value="1"/>
</dbReference>
<feature type="domain" description="PPM-type phosphatase" evidence="8">
    <location>
        <begin position="6"/>
        <end position="229"/>
    </location>
</feature>
<protein>
    <submittedName>
        <fullName evidence="9">Serine/threonine protein phosphatase PrpC</fullName>
    </submittedName>
</protein>
<dbReference type="InterPro" id="IPR001932">
    <property type="entry name" value="PPM-type_phosphatase-like_dom"/>
</dbReference>
<dbReference type="SMART" id="SM00332">
    <property type="entry name" value="PP2Cc"/>
    <property type="match status" value="1"/>
</dbReference>
<dbReference type="InterPro" id="IPR011009">
    <property type="entry name" value="Kinase-like_dom_sf"/>
</dbReference>
<dbReference type="InterPro" id="IPR036457">
    <property type="entry name" value="PPM-type-like_dom_sf"/>
</dbReference>
<gene>
    <name evidence="9" type="ORF">SAMN05216214_114100</name>
</gene>
<evidence type="ECO:0000256" key="2">
    <source>
        <dbReference type="ARBA" id="ARBA00022679"/>
    </source>
</evidence>
<evidence type="ECO:0000256" key="3">
    <source>
        <dbReference type="ARBA" id="ARBA00022741"/>
    </source>
</evidence>
<keyword evidence="5" id="KW-0067">ATP-binding</keyword>
<keyword evidence="10" id="KW-1185">Reference proteome</keyword>
<evidence type="ECO:0000256" key="4">
    <source>
        <dbReference type="ARBA" id="ARBA00022777"/>
    </source>
</evidence>
<accession>A0A1H7RDX7</accession>
<dbReference type="Pfam" id="PF00069">
    <property type="entry name" value="Pkinase"/>
    <property type="match status" value="1"/>
</dbReference>
<evidence type="ECO:0000259" key="7">
    <source>
        <dbReference type="PROSITE" id="PS50011"/>
    </source>
</evidence>
<keyword evidence="6" id="KW-1133">Transmembrane helix</keyword>
<dbReference type="Gene3D" id="1.10.510.10">
    <property type="entry name" value="Transferase(Phosphotransferase) domain 1"/>
    <property type="match status" value="1"/>
</dbReference>
<evidence type="ECO:0000256" key="1">
    <source>
        <dbReference type="ARBA" id="ARBA00022527"/>
    </source>
</evidence>
<dbReference type="AlphaFoldDB" id="A0A1H7RDX7"/>
<feature type="domain" description="Protein kinase" evidence="7">
    <location>
        <begin position="262"/>
        <end position="527"/>
    </location>
</feature>
<evidence type="ECO:0000259" key="8">
    <source>
        <dbReference type="PROSITE" id="PS51746"/>
    </source>
</evidence>
<dbReference type="PROSITE" id="PS51746">
    <property type="entry name" value="PPM_2"/>
    <property type="match status" value="1"/>
</dbReference>
<sequence length="557" mass="62469">MSLTLSIAEASAKGPRSVNQDAVRVVTPPAALAASKGYVFALADGVSGCADGGLAARASVQALASDYYATPETWAIGQALDRILVAHNRWLRAQSSQGPLLTTLTGLILRGRRYTAAHVGDSRLYRWRKQRLERLTEDHVWSQPGMEHVLKRALGLDEHLVVDYREGDLEVDDCFVLLSDGVWAALNDGVLSDMLKNELHNPEHLCQLMLQTAFKAGSNDNASAIIVRIDSLPDGDLDDQLASLAQWPLPGKLKAEQSFEGFRVEKLIHESRHSLLYRVYDDQQRPWLLKTLPSNHDGDERAQQRLLLEEWFLKRLGGRSFTEVCPLPERQHLYYVMREHSGETLAARYKRLGPMSLGEAHEQLEAVLRGLGNLHRLNILHRDIKPENLHLGSDGELRILDFGVAHCPGLTEDEPGSQPGTPSFIAPERYQGAEADRQNDLYAVGVTFYYLLTGHYPYGEIEPFQTPRFGSAPAASRYRPDLPAWWVDMLSKAVTANPEQRFETAEEWLLTLERGGDIREAPAHRPLIEREPLKVWQSVALISLLLNLMLFYFLVQG</sequence>
<dbReference type="STRING" id="1429083.GCA_001885685_03233"/>